<feature type="compositionally biased region" description="Basic and acidic residues" evidence="2">
    <location>
        <begin position="456"/>
        <end position="467"/>
    </location>
</feature>
<evidence type="ECO:0000256" key="1">
    <source>
        <dbReference type="ARBA" id="ARBA00022801"/>
    </source>
</evidence>
<feature type="region of interest" description="Disordered" evidence="2">
    <location>
        <begin position="424"/>
        <end position="477"/>
    </location>
</feature>
<dbReference type="PANTHER" id="PTHR45704">
    <property type="entry name" value="RAS-LIKE FAMILY MEMBER 11"/>
    <property type="match status" value="1"/>
</dbReference>
<dbReference type="GO" id="GO:0016787">
    <property type="term" value="F:hydrolase activity"/>
    <property type="evidence" value="ECO:0007669"/>
    <property type="project" value="UniProtKB-KW"/>
</dbReference>
<evidence type="ECO:0000313" key="4">
    <source>
        <dbReference type="Proteomes" id="UP001286313"/>
    </source>
</evidence>
<sequence length="552" mass="61850">RSTFLAACRLLQPPLTLRPKLPTPPITLLANKQDLEHCRQVRQVLETVGMQRKQTLVCLSSEVDDDWAGMMEPRHPLSSLSPSFTFPSPPPLTEPHNPDTYIIGCHDVASGGLRYASISLFLAQNVTASLTIQVTVEEGRVTSSVFGCVFAEVSVAETSDNIAPIFTSLIRRAQATSCLCPHPPALLHPGSCRDFLHLTCKACRCHGETPNNNTESSSNNNKTKSMRLREEAEACSMCQKEKMNKRNKNKNKHQAVRSYSSPPQTSDNQNNDERKRNKENQNLPFNVLLKVPPESEEEEMLLSSSKIFEEPVMETRKTSQQSGLCRSFSFPDEWNVFRSVSEQCVDHTKERNRDVEAKNVVANLTTREARLLKLSRAGSLVERRDKSDSGVECYCQSRRHTKSFKSSGKLEIVNIRKPDMKFRGNNYSSSRYADHRSASPLLQEKLPSKSISVKPLRIDGNNHEEPHSPFSLQTSSKTSRASRKFLFEPLDVRSGEDGLASPTNNRQRKFSVFGRALGSFLSKGSLPDLPRATANICDKFGSLKKTIKKRSV</sequence>
<gene>
    <name evidence="3" type="ORF">Pcinc_038113</name>
</gene>
<feature type="non-terminal residue" evidence="3">
    <location>
        <position position="1"/>
    </location>
</feature>
<dbReference type="InterPro" id="IPR051065">
    <property type="entry name" value="Ras-related_GTPase"/>
</dbReference>
<name>A0AAE1BRC8_PETCI</name>
<reference evidence="3" key="1">
    <citation type="submission" date="2023-10" db="EMBL/GenBank/DDBJ databases">
        <title>Genome assemblies of two species of porcelain crab, Petrolisthes cinctipes and Petrolisthes manimaculis (Anomura: Porcellanidae).</title>
        <authorList>
            <person name="Angst P."/>
        </authorList>
    </citation>
    <scope>NUCLEOTIDE SEQUENCE</scope>
    <source>
        <strain evidence="3">PB745_01</strain>
        <tissue evidence="3">Gill</tissue>
    </source>
</reference>
<evidence type="ECO:0000313" key="3">
    <source>
        <dbReference type="EMBL" id="KAK3855488.1"/>
    </source>
</evidence>
<dbReference type="EMBL" id="JAWQEG010006193">
    <property type="protein sequence ID" value="KAK3855488.1"/>
    <property type="molecule type" value="Genomic_DNA"/>
</dbReference>
<protein>
    <submittedName>
        <fullName evidence="3">Uncharacterized protein</fullName>
    </submittedName>
</protein>
<accession>A0AAE1BRC8</accession>
<feature type="compositionally biased region" description="Low complexity" evidence="2">
    <location>
        <begin position="211"/>
        <end position="223"/>
    </location>
</feature>
<dbReference type="AlphaFoldDB" id="A0AAE1BRC8"/>
<keyword evidence="1" id="KW-0378">Hydrolase</keyword>
<feature type="compositionally biased region" description="Basic residues" evidence="2">
    <location>
        <begin position="245"/>
        <end position="255"/>
    </location>
</feature>
<keyword evidence="4" id="KW-1185">Reference proteome</keyword>
<dbReference type="Proteomes" id="UP001286313">
    <property type="component" value="Unassembled WGS sequence"/>
</dbReference>
<comment type="caution">
    <text evidence="3">The sequence shown here is derived from an EMBL/GenBank/DDBJ whole genome shotgun (WGS) entry which is preliminary data.</text>
</comment>
<proteinExistence type="predicted"/>
<feature type="region of interest" description="Disordered" evidence="2">
    <location>
        <begin position="209"/>
        <end position="284"/>
    </location>
</feature>
<evidence type="ECO:0000256" key="2">
    <source>
        <dbReference type="SAM" id="MobiDB-lite"/>
    </source>
</evidence>
<organism evidence="3 4">
    <name type="scientific">Petrolisthes cinctipes</name>
    <name type="common">Flat porcelain crab</name>
    <dbReference type="NCBI Taxonomy" id="88211"/>
    <lineage>
        <taxon>Eukaryota</taxon>
        <taxon>Metazoa</taxon>
        <taxon>Ecdysozoa</taxon>
        <taxon>Arthropoda</taxon>
        <taxon>Crustacea</taxon>
        <taxon>Multicrustacea</taxon>
        <taxon>Malacostraca</taxon>
        <taxon>Eumalacostraca</taxon>
        <taxon>Eucarida</taxon>
        <taxon>Decapoda</taxon>
        <taxon>Pleocyemata</taxon>
        <taxon>Anomura</taxon>
        <taxon>Galatheoidea</taxon>
        <taxon>Porcellanidae</taxon>
        <taxon>Petrolisthes</taxon>
    </lineage>
</organism>
<feature type="compositionally biased region" description="Polar residues" evidence="2">
    <location>
        <begin position="257"/>
        <end position="269"/>
    </location>
</feature>